<dbReference type="EMBL" id="JBBPBK010000161">
    <property type="protein sequence ID" value="KAK9266371.1"/>
    <property type="molecule type" value="Genomic_DNA"/>
</dbReference>
<evidence type="ECO:0000256" key="1">
    <source>
        <dbReference type="SAM" id="MobiDB-lite"/>
    </source>
</evidence>
<sequence>MSILVLFGFLILCQHVGFPNEWRRFGLDAHELGGEEIPFPFKHFDNAFAPSPKAGSSTPPSTSGSTPEGVCSAESVDDFAEPKGMIFDSSLTIVETPPLPEEKDDEKSCPKEDASHDKTLDLIARRLSVSPITKEFFNSLKVQQKFIERLKELSKKERRYEDDLEIADFVYLLKLLSPSNPVLETFSKKAGKGAMLLLEGDRLLTAGRDLLQSAIIDISTSTE</sequence>
<accession>A0AAP0R503</accession>
<reference evidence="3 4" key="1">
    <citation type="journal article" date="2024" name="Plant J.">
        <title>Genome sequences and population genomics reveal climatic adaptation and genomic divergence between two closely related sweetgum species.</title>
        <authorList>
            <person name="Xu W.Q."/>
            <person name="Ren C.Q."/>
            <person name="Zhang X.Y."/>
            <person name="Comes H.P."/>
            <person name="Liu X.H."/>
            <person name="Li Y.G."/>
            <person name="Kettle C.J."/>
            <person name="Jalonen R."/>
            <person name="Gaisberger H."/>
            <person name="Ma Y.Z."/>
            <person name="Qiu Y.X."/>
        </authorList>
    </citation>
    <scope>NUCLEOTIDE SEQUENCE [LARGE SCALE GENOMIC DNA]</scope>
    <source>
        <strain evidence="3">Hangzhou</strain>
    </source>
</reference>
<dbReference type="AlphaFoldDB" id="A0AAP0R503"/>
<organism evidence="3 4">
    <name type="scientific">Liquidambar formosana</name>
    <name type="common">Formosan gum</name>
    <dbReference type="NCBI Taxonomy" id="63359"/>
    <lineage>
        <taxon>Eukaryota</taxon>
        <taxon>Viridiplantae</taxon>
        <taxon>Streptophyta</taxon>
        <taxon>Embryophyta</taxon>
        <taxon>Tracheophyta</taxon>
        <taxon>Spermatophyta</taxon>
        <taxon>Magnoliopsida</taxon>
        <taxon>eudicotyledons</taxon>
        <taxon>Gunneridae</taxon>
        <taxon>Pentapetalae</taxon>
        <taxon>Saxifragales</taxon>
        <taxon>Altingiaceae</taxon>
        <taxon>Liquidambar</taxon>
    </lineage>
</organism>
<dbReference type="Proteomes" id="UP001415857">
    <property type="component" value="Unassembled WGS sequence"/>
</dbReference>
<gene>
    <name evidence="3" type="ORF">L1049_007344</name>
</gene>
<proteinExistence type="predicted"/>
<protein>
    <submittedName>
        <fullName evidence="3">Uncharacterized protein</fullName>
    </submittedName>
</protein>
<keyword evidence="4" id="KW-1185">Reference proteome</keyword>
<feature type="compositionally biased region" description="Low complexity" evidence="1">
    <location>
        <begin position="50"/>
        <end position="67"/>
    </location>
</feature>
<evidence type="ECO:0000313" key="4">
    <source>
        <dbReference type="Proteomes" id="UP001415857"/>
    </source>
</evidence>
<evidence type="ECO:0000313" key="3">
    <source>
        <dbReference type="EMBL" id="KAK9266371.1"/>
    </source>
</evidence>
<feature type="region of interest" description="Disordered" evidence="1">
    <location>
        <begin position="50"/>
        <end position="72"/>
    </location>
</feature>
<name>A0AAP0R503_LIQFO</name>
<feature type="chain" id="PRO_5042866262" evidence="2">
    <location>
        <begin position="20"/>
        <end position="223"/>
    </location>
</feature>
<evidence type="ECO:0000256" key="2">
    <source>
        <dbReference type="SAM" id="SignalP"/>
    </source>
</evidence>
<keyword evidence="2" id="KW-0732">Signal</keyword>
<feature type="signal peptide" evidence="2">
    <location>
        <begin position="1"/>
        <end position="19"/>
    </location>
</feature>
<comment type="caution">
    <text evidence="3">The sequence shown here is derived from an EMBL/GenBank/DDBJ whole genome shotgun (WGS) entry which is preliminary data.</text>
</comment>